<comment type="caution">
    <text evidence="1">The sequence shown here is derived from an EMBL/GenBank/DDBJ whole genome shotgun (WGS) entry which is preliminary data.</text>
</comment>
<dbReference type="AlphaFoldDB" id="A0A644ZU89"/>
<gene>
    <name evidence="1" type="ORF">SDC9_91015</name>
</gene>
<proteinExistence type="predicted"/>
<accession>A0A644ZU89</accession>
<name>A0A644ZU89_9ZZZZ</name>
<evidence type="ECO:0000313" key="1">
    <source>
        <dbReference type="EMBL" id="MPM44337.1"/>
    </source>
</evidence>
<sequence length="53" mass="6045">MLTAIISHFHNLNLTGFDIIETLAIISFKKYNDPFAVKPIGCNLMNLLQQIIR</sequence>
<protein>
    <submittedName>
        <fullName evidence="1">Uncharacterized protein</fullName>
    </submittedName>
</protein>
<reference evidence="1" key="1">
    <citation type="submission" date="2019-08" db="EMBL/GenBank/DDBJ databases">
        <authorList>
            <person name="Kucharzyk K."/>
            <person name="Murdoch R.W."/>
            <person name="Higgins S."/>
            <person name="Loffler F."/>
        </authorList>
    </citation>
    <scope>NUCLEOTIDE SEQUENCE</scope>
</reference>
<organism evidence="1">
    <name type="scientific">bioreactor metagenome</name>
    <dbReference type="NCBI Taxonomy" id="1076179"/>
    <lineage>
        <taxon>unclassified sequences</taxon>
        <taxon>metagenomes</taxon>
        <taxon>ecological metagenomes</taxon>
    </lineage>
</organism>
<dbReference type="EMBL" id="VSSQ01010435">
    <property type="protein sequence ID" value="MPM44337.1"/>
    <property type="molecule type" value="Genomic_DNA"/>
</dbReference>